<comment type="caution">
    <text evidence="1">The sequence shown here is derived from an EMBL/GenBank/DDBJ whole genome shotgun (WGS) entry which is preliminary data.</text>
</comment>
<organism evidence="1 2">
    <name type="scientific">Brachionus calyciflorus</name>
    <dbReference type="NCBI Taxonomy" id="104777"/>
    <lineage>
        <taxon>Eukaryota</taxon>
        <taxon>Metazoa</taxon>
        <taxon>Spiralia</taxon>
        <taxon>Gnathifera</taxon>
        <taxon>Rotifera</taxon>
        <taxon>Eurotatoria</taxon>
        <taxon>Monogononta</taxon>
        <taxon>Pseudotrocha</taxon>
        <taxon>Ploima</taxon>
        <taxon>Brachionidae</taxon>
        <taxon>Brachionus</taxon>
    </lineage>
</organism>
<dbReference type="Proteomes" id="UP000663879">
    <property type="component" value="Unassembled WGS sequence"/>
</dbReference>
<accession>A0A813X8U6</accession>
<proteinExistence type="predicted"/>
<reference evidence="1" key="1">
    <citation type="submission" date="2021-02" db="EMBL/GenBank/DDBJ databases">
        <authorList>
            <person name="Nowell W R."/>
        </authorList>
    </citation>
    <scope>NUCLEOTIDE SEQUENCE</scope>
    <source>
        <strain evidence="1">Ploen Becks lab</strain>
    </source>
</reference>
<evidence type="ECO:0000313" key="1">
    <source>
        <dbReference type="EMBL" id="CAF0861432.1"/>
    </source>
</evidence>
<keyword evidence="2" id="KW-1185">Reference proteome</keyword>
<sequence length="162" mass="19190">MDEIEDTRKDHHRSIFEEWLANYKSDPKSTTKIINQEKANKIVNYLTNKETNQDPNFKFYIKQQGFNLVEVEDQEVLYRTRTDKSSKSEINLPVAVKENFFEILYKVHSIQRGHIGVEKSFHQIKERYDGLPRPVISEFIKKCPICNLKTVQTVQPRLKPIH</sequence>
<protein>
    <recommendedName>
        <fullName evidence="3">Integrase zinc-binding domain-containing protein</fullName>
    </recommendedName>
</protein>
<evidence type="ECO:0008006" key="3">
    <source>
        <dbReference type="Google" id="ProtNLM"/>
    </source>
</evidence>
<dbReference type="AlphaFoldDB" id="A0A813X8U6"/>
<dbReference type="OrthoDB" id="10047222at2759"/>
<evidence type="ECO:0000313" key="2">
    <source>
        <dbReference type="Proteomes" id="UP000663879"/>
    </source>
</evidence>
<dbReference type="EMBL" id="CAJNOC010001397">
    <property type="protein sequence ID" value="CAF0861432.1"/>
    <property type="molecule type" value="Genomic_DNA"/>
</dbReference>
<gene>
    <name evidence="1" type="ORF">OXX778_LOCUS9461</name>
</gene>
<name>A0A813X8U6_9BILA</name>